<dbReference type="AlphaFoldDB" id="A0A9D4L6S3"/>
<keyword evidence="1" id="KW-0812">Transmembrane</keyword>
<dbReference type="Proteomes" id="UP000828390">
    <property type="component" value="Unassembled WGS sequence"/>
</dbReference>
<protein>
    <submittedName>
        <fullName evidence="2">Uncharacterized protein</fullName>
    </submittedName>
</protein>
<feature type="transmembrane region" description="Helical" evidence="1">
    <location>
        <begin position="49"/>
        <end position="72"/>
    </location>
</feature>
<keyword evidence="3" id="KW-1185">Reference proteome</keyword>
<reference evidence="2" key="2">
    <citation type="submission" date="2020-11" db="EMBL/GenBank/DDBJ databases">
        <authorList>
            <person name="McCartney M.A."/>
            <person name="Auch B."/>
            <person name="Kono T."/>
            <person name="Mallez S."/>
            <person name="Becker A."/>
            <person name="Gohl D.M."/>
            <person name="Silverstein K.A.T."/>
            <person name="Koren S."/>
            <person name="Bechman K.B."/>
            <person name="Herman A."/>
            <person name="Abrahante J.E."/>
            <person name="Garbe J."/>
        </authorList>
    </citation>
    <scope>NUCLEOTIDE SEQUENCE</scope>
    <source>
        <strain evidence="2">Duluth1</strain>
        <tissue evidence="2">Whole animal</tissue>
    </source>
</reference>
<reference evidence="2" key="1">
    <citation type="journal article" date="2019" name="bioRxiv">
        <title>The Genome of the Zebra Mussel, Dreissena polymorpha: A Resource for Invasive Species Research.</title>
        <authorList>
            <person name="McCartney M.A."/>
            <person name="Auch B."/>
            <person name="Kono T."/>
            <person name="Mallez S."/>
            <person name="Zhang Y."/>
            <person name="Obille A."/>
            <person name="Becker A."/>
            <person name="Abrahante J.E."/>
            <person name="Garbe J."/>
            <person name="Badalamenti J.P."/>
            <person name="Herman A."/>
            <person name="Mangelson H."/>
            <person name="Liachko I."/>
            <person name="Sullivan S."/>
            <person name="Sone E.D."/>
            <person name="Koren S."/>
            <person name="Silverstein K.A.T."/>
            <person name="Beckman K.B."/>
            <person name="Gohl D.M."/>
        </authorList>
    </citation>
    <scope>NUCLEOTIDE SEQUENCE</scope>
    <source>
        <strain evidence="2">Duluth1</strain>
        <tissue evidence="2">Whole animal</tissue>
    </source>
</reference>
<gene>
    <name evidence="2" type="ORF">DPMN_094809</name>
</gene>
<keyword evidence="1" id="KW-1133">Transmembrane helix</keyword>
<proteinExistence type="predicted"/>
<comment type="caution">
    <text evidence="2">The sequence shown here is derived from an EMBL/GenBank/DDBJ whole genome shotgun (WGS) entry which is preliminary data.</text>
</comment>
<keyword evidence="1" id="KW-0472">Membrane</keyword>
<evidence type="ECO:0000313" key="2">
    <source>
        <dbReference type="EMBL" id="KAH3852304.1"/>
    </source>
</evidence>
<organism evidence="2 3">
    <name type="scientific">Dreissena polymorpha</name>
    <name type="common">Zebra mussel</name>
    <name type="synonym">Mytilus polymorpha</name>
    <dbReference type="NCBI Taxonomy" id="45954"/>
    <lineage>
        <taxon>Eukaryota</taxon>
        <taxon>Metazoa</taxon>
        <taxon>Spiralia</taxon>
        <taxon>Lophotrochozoa</taxon>
        <taxon>Mollusca</taxon>
        <taxon>Bivalvia</taxon>
        <taxon>Autobranchia</taxon>
        <taxon>Heteroconchia</taxon>
        <taxon>Euheterodonta</taxon>
        <taxon>Imparidentia</taxon>
        <taxon>Neoheterodontei</taxon>
        <taxon>Myida</taxon>
        <taxon>Dreissenoidea</taxon>
        <taxon>Dreissenidae</taxon>
        <taxon>Dreissena</taxon>
    </lineage>
</organism>
<accession>A0A9D4L6S3</accession>
<sequence length="156" mass="17482">MMSIVFALRNIWLAESTPVDVHMMSNNRTITGAHCMRSRQPELEGTITLFHMLDLSTLVSVLILTIVIYSLIARKVASVRNYLGYYSKHSRLQAPHVYTIECGQQHTISLSDGNTDRGQQVEATERVNVTSVSSTEENTISTLPAIQHVDRQLHSS</sequence>
<evidence type="ECO:0000256" key="1">
    <source>
        <dbReference type="SAM" id="Phobius"/>
    </source>
</evidence>
<name>A0A9D4L6S3_DREPO</name>
<dbReference type="EMBL" id="JAIWYP010000003">
    <property type="protein sequence ID" value="KAH3852304.1"/>
    <property type="molecule type" value="Genomic_DNA"/>
</dbReference>
<evidence type="ECO:0000313" key="3">
    <source>
        <dbReference type="Proteomes" id="UP000828390"/>
    </source>
</evidence>